<feature type="signal peptide" evidence="2">
    <location>
        <begin position="1"/>
        <end position="21"/>
    </location>
</feature>
<dbReference type="EMBL" id="CP159925">
    <property type="protein sequence ID" value="XCO74500.1"/>
    <property type="molecule type" value="Genomic_DNA"/>
</dbReference>
<name>A0AAU8MQM5_9GAMM</name>
<protein>
    <submittedName>
        <fullName evidence="3">Uncharacterized protein</fullName>
    </submittedName>
</protein>
<evidence type="ECO:0000256" key="1">
    <source>
        <dbReference type="SAM" id="MobiDB-lite"/>
    </source>
</evidence>
<dbReference type="RefSeq" id="WP_363797333.1">
    <property type="nucleotide sequence ID" value="NZ_CP159925.1"/>
</dbReference>
<organism evidence="3">
    <name type="scientific">Lysobacter firmicutimachus</name>
    <dbReference type="NCBI Taxonomy" id="1792846"/>
    <lineage>
        <taxon>Bacteria</taxon>
        <taxon>Pseudomonadati</taxon>
        <taxon>Pseudomonadota</taxon>
        <taxon>Gammaproteobacteria</taxon>
        <taxon>Lysobacterales</taxon>
        <taxon>Lysobacteraceae</taxon>
        <taxon>Lysobacter</taxon>
    </lineage>
</organism>
<sequence length="247" mass="26145">MRGLCRAGLLAAVFAAPAACAAAPPDCARIEHMLECMSWIETRADGNGHADYLGRVERYAGDETRVAIDNGGHRIEALLLGNGRRFVKGEAAGALPEDPAAFVGLVATPPLLWLSMLLEEGARWPAPGAPLERVASTDWAYGQERYRVRIEASADAGYAIEIVKTETVSTPEPAPTPDPSGTFATISTDEDRAARLAELAPVGMRIAARVRLQPPSPPLPDDFSLQGWTPQPGAAAATLGEARRASP</sequence>
<feature type="region of interest" description="Disordered" evidence="1">
    <location>
        <begin position="212"/>
        <end position="247"/>
    </location>
</feature>
<gene>
    <name evidence="3" type="ORF">ABU614_19295</name>
</gene>
<dbReference type="AlphaFoldDB" id="A0AAU8MQM5"/>
<proteinExistence type="predicted"/>
<accession>A0AAU8MQM5</accession>
<evidence type="ECO:0000313" key="3">
    <source>
        <dbReference type="EMBL" id="XCO74500.1"/>
    </source>
</evidence>
<keyword evidence="2" id="KW-0732">Signal</keyword>
<evidence type="ECO:0000256" key="2">
    <source>
        <dbReference type="SAM" id="SignalP"/>
    </source>
</evidence>
<reference evidence="3" key="1">
    <citation type="submission" date="2024-06" db="EMBL/GenBank/DDBJ databases">
        <authorList>
            <person name="Li S."/>
        </authorList>
    </citation>
    <scope>NUCLEOTIDE SEQUENCE</scope>
    <source>
        <strain evidence="3">SR10</strain>
    </source>
</reference>
<feature type="chain" id="PRO_5043526689" evidence="2">
    <location>
        <begin position="22"/>
        <end position="247"/>
    </location>
</feature>